<protein>
    <submittedName>
        <fullName evidence="5">Transposase</fullName>
    </submittedName>
</protein>
<organism evidence="5 6">
    <name type="scientific">Pontibacter qinzhouensis</name>
    <dbReference type="NCBI Taxonomy" id="2603253"/>
    <lineage>
        <taxon>Bacteria</taxon>
        <taxon>Pseudomonadati</taxon>
        <taxon>Bacteroidota</taxon>
        <taxon>Cytophagia</taxon>
        <taxon>Cytophagales</taxon>
        <taxon>Hymenobacteraceae</taxon>
        <taxon>Pontibacter</taxon>
    </lineage>
</organism>
<gene>
    <name evidence="5" type="ORF">FVR03_09305</name>
</gene>
<sequence length="308" mass="35421">MAFKVMQFLKKSQASDRSMISLTSLTVSEFFDLLEEFDSLWQQYHPHYDLKGKRRVLEKFSEHGSMSLKGSTDKLFFVLYYLKHNPLQSGMALTFQMSQGKVSQWLKVLLPLLCKALQRLQMLPVREPGGLYMTLRLLAGQVVYMDATERPVPRSVNWERQKHEYSGKKGCHTNKNLLVSDEHNRVLYLSPTVEGSLHDKALADEMELEFVPEKGLLLDLGFVGYKPEGAQLCLPVKKMPNQPLSEYDKLYNSLLASIRVKVEHVMAGVKRVRTVKDKMRLHGDQIRDKVMLIACGLQNIRVTYRNLS</sequence>
<dbReference type="InterPro" id="IPR027805">
    <property type="entry name" value="Transposase_HTH_dom"/>
</dbReference>
<proteinExistence type="predicted"/>
<evidence type="ECO:0000259" key="4">
    <source>
        <dbReference type="Pfam" id="PF13613"/>
    </source>
</evidence>
<dbReference type="Proteomes" id="UP000321926">
    <property type="component" value="Unassembled WGS sequence"/>
</dbReference>
<evidence type="ECO:0000259" key="3">
    <source>
        <dbReference type="Pfam" id="PF13359"/>
    </source>
</evidence>
<evidence type="ECO:0000313" key="6">
    <source>
        <dbReference type="Proteomes" id="UP000321926"/>
    </source>
</evidence>
<dbReference type="GO" id="GO:0046872">
    <property type="term" value="F:metal ion binding"/>
    <property type="evidence" value="ECO:0007669"/>
    <property type="project" value="UniProtKB-KW"/>
</dbReference>
<dbReference type="AlphaFoldDB" id="A0A5C8KB10"/>
<comment type="cofactor">
    <cofactor evidence="1">
        <name>a divalent metal cation</name>
        <dbReference type="ChEBI" id="CHEBI:60240"/>
    </cofactor>
</comment>
<dbReference type="EMBL" id="VRTY01000028">
    <property type="protein sequence ID" value="TXK47578.1"/>
    <property type="molecule type" value="Genomic_DNA"/>
</dbReference>
<keyword evidence="2" id="KW-0479">Metal-binding</keyword>
<comment type="caution">
    <text evidence="5">The sequence shown here is derived from an EMBL/GenBank/DDBJ whole genome shotgun (WGS) entry which is preliminary data.</text>
</comment>
<name>A0A5C8KB10_9BACT</name>
<evidence type="ECO:0000256" key="2">
    <source>
        <dbReference type="ARBA" id="ARBA00022723"/>
    </source>
</evidence>
<dbReference type="InterPro" id="IPR027806">
    <property type="entry name" value="HARBI1_dom"/>
</dbReference>
<dbReference type="Pfam" id="PF13613">
    <property type="entry name" value="HTH_Tnp_4"/>
    <property type="match status" value="1"/>
</dbReference>
<accession>A0A5C8KB10</accession>
<evidence type="ECO:0000256" key="1">
    <source>
        <dbReference type="ARBA" id="ARBA00001968"/>
    </source>
</evidence>
<feature type="domain" description="DDE Tnp4" evidence="3">
    <location>
        <begin position="145"/>
        <end position="299"/>
    </location>
</feature>
<keyword evidence="6" id="KW-1185">Reference proteome</keyword>
<evidence type="ECO:0000313" key="5">
    <source>
        <dbReference type="EMBL" id="TXK47578.1"/>
    </source>
</evidence>
<reference evidence="5 6" key="1">
    <citation type="submission" date="2019-08" db="EMBL/GenBank/DDBJ databases">
        <authorList>
            <person name="Shi S."/>
        </authorList>
    </citation>
    <scope>NUCLEOTIDE SEQUENCE [LARGE SCALE GENOMIC DNA]</scope>
    <source>
        <strain evidence="5 6">GY10130</strain>
    </source>
</reference>
<feature type="domain" description="Transposase Helix-turn-helix" evidence="4">
    <location>
        <begin position="72"/>
        <end position="117"/>
    </location>
</feature>
<dbReference type="PANTHER" id="PTHR23080">
    <property type="entry name" value="THAP DOMAIN PROTEIN"/>
    <property type="match status" value="1"/>
</dbReference>
<dbReference type="Pfam" id="PF13359">
    <property type="entry name" value="DDE_Tnp_4"/>
    <property type="match status" value="1"/>
</dbReference>
<dbReference type="OrthoDB" id="517619at2"/>